<dbReference type="AlphaFoldDB" id="A0A7J0E8Z4"/>
<dbReference type="InterPro" id="IPR007321">
    <property type="entry name" value="Transposase_28"/>
</dbReference>
<gene>
    <name evidence="4" type="ORF">Acr_02g0010950</name>
</gene>
<sequence>MSSRINSGDGEFGHSLPSWMSDHLEGKSYIIDEASQSPSSPLKGSLTDHLSTYSEMDTSNLTKETSVMSQGDLDKLREKYSFPSRIQFRIPGQGETILSTSSGEVAFYEAAFHAGLRFPIHPIIRRILNHYKICPAQLYPNAWQFVICSLFIWQYYKCHMSCDEFRCLYSLSSLPDLGWYYFKARPDKNLLEGSPSNVKGPYTLNKKAREKKAATKDAGLVTTSQPSLKGIVIQEKRPQEDYHAAKKGEVEDPRGKEAMPPLPKRTKSTKGAINAAMHVSTKDLFSFAGRQSWSWGLDDVECPCGAEDTERSDPSRQLAELGEQVVKAGAELKNKSEAVARLEAEVAKLTSKRQLLHQHPNLGIDVASMEMDADFAEEEEAAKEGKANPAT</sequence>
<feature type="coiled-coil region" evidence="1">
    <location>
        <begin position="325"/>
        <end position="359"/>
    </location>
</feature>
<accession>A0A7J0E8Z4</accession>
<evidence type="ECO:0000256" key="1">
    <source>
        <dbReference type="SAM" id="Coils"/>
    </source>
</evidence>
<feature type="region of interest" description="Disordered" evidence="2">
    <location>
        <begin position="240"/>
        <end position="269"/>
    </location>
</feature>
<dbReference type="EMBL" id="BJWL01000002">
    <property type="protein sequence ID" value="GFY82855.1"/>
    <property type="molecule type" value="Genomic_DNA"/>
</dbReference>
<protein>
    <recommendedName>
        <fullName evidence="3">Transposase (putative) gypsy type domain-containing protein</fullName>
    </recommendedName>
</protein>
<dbReference type="PANTHER" id="PTHR31099">
    <property type="entry name" value="OS06G0165300 PROTEIN"/>
    <property type="match status" value="1"/>
</dbReference>
<reference evidence="4 5" key="1">
    <citation type="submission" date="2019-07" db="EMBL/GenBank/DDBJ databases">
        <title>De Novo Assembly of kiwifruit Actinidia rufa.</title>
        <authorList>
            <person name="Sugita-Konishi S."/>
            <person name="Sato K."/>
            <person name="Mori E."/>
            <person name="Abe Y."/>
            <person name="Kisaki G."/>
            <person name="Hamano K."/>
            <person name="Suezawa K."/>
            <person name="Otani M."/>
            <person name="Fukuda T."/>
            <person name="Manabe T."/>
            <person name="Gomi K."/>
            <person name="Tabuchi M."/>
            <person name="Akimitsu K."/>
            <person name="Kataoka I."/>
        </authorList>
    </citation>
    <scope>NUCLEOTIDE SEQUENCE [LARGE SCALE GENOMIC DNA]</scope>
    <source>
        <strain evidence="5">cv. Fuchu</strain>
    </source>
</reference>
<proteinExistence type="predicted"/>
<evidence type="ECO:0000256" key="2">
    <source>
        <dbReference type="SAM" id="MobiDB-lite"/>
    </source>
</evidence>
<dbReference type="PANTHER" id="PTHR31099:SF28">
    <property type="entry name" value="F5J5.12"/>
    <property type="match status" value="1"/>
</dbReference>
<organism evidence="4 5">
    <name type="scientific">Actinidia rufa</name>
    <dbReference type="NCBI Taxonomy" id="165716"/>
    <lineage>
        <taxon>Eukaryota</taxon>
        <taxon>Viridiplantae</taxon>
        <taxon>Streptophyta</taxon>
        <taxon>Embryophyta</taxon>
        <taxon>Tracheophyta</taxon>
        <taxon>Spermatophyta</taxon>
        <taxon>Magnoliopsida</taxon>
        <taxon>eudicotyledons</taxon>
        <taxon>Gunneridae</taxon>
        <taxon>Pentapetalae</taxon>
        <taxon>asterids</taxon>
        <taxon>Ericales</taxon>
        <taxon>Actinidiaceae</taxon>
        <taxon>Actinidia</taxon>
    </lineage>
</organism>
<evidence type="ECO:0000259" key="3">
    <source>
        <dbReference type="Pfam" id="PF04195"/>
    </source>
</evidence>
<feature type="compositionally biased region" description="Basic and acidic residues" evidence="2">
    <location>
        <begin position="240"/>
        <end position="257"/>
    </location>
</feature>
<keyword evidence="1" id="KW-0175">Coiled coil</keyword>
<comment type="caution">
    <text evidence="4">The sequence shown here is derived from an EMBL/GenBank/DDBJ whole genome shotgun (WGS) entry which is preliminary data.</text>
</comment>
<evidence type="ECO:0000313" key="4">
    <source>
        <dbReference type="EMBL" id="GFY82855.1"/>
    </source>
</evidence>
<feature type="domain" description="Transposase (putative) gypsy type" evidence="3">
    <location>
        <begin position="108"/>
        <end position="171"/>
    </location>
</feature>
<dbReference type="Proteomes" id="UP000585474">
    <property type="component" value="Unassembled WGS sequence"/>
</dbReference>
<name>A0A7J0E8Z4_9ERIC</name>
<dbReference type="Pfam" id="PF04195">
    <property type="entry name" value="Transposase_28"/>
    <property type="match status" value="1"/>
</dbReference>
<keyword evidence="5" id="KW-1185">Reference proteome</keyword>
<dbReference type="OrthoDB" id="1752359at2759"/>
<evidence type="ECO:0000313" key="5">
    <source>
        <dbReference type="Proteomes" id="UP000585474"/>
    </source>
</evidence>